<dbReference type="PROSITE" id="PS51352">
    <property type="entry name" value="THIOREDOXIN_2"/>
    <property type="match status" value="1"/>
</dbReference>
<dbReference type="EMBL" id="ML996703">
    <property type="protein sequence ID" value="KAF2397543.1"/>
    <property type="molecule type" value="Genomic_DNA"/>
</dbReference>
<dbReference type="InterPro" id="IPR024706">
    <property type="entry name" value="Peroxiredoxin_AhpC-typ"/>
</dbReference>
<evidence type="ECO:0000256" key="8">
    <source>
        <dbReference type="ARBA" id="ARBA00049091"/>
    </source>
</evidence>
<dbReference type="GO" id="GO:0034599">
    <property type="term" value="P:cellular response to oxidative stress"/>
    <property type="evidence" value="ECO:0007669"/>
    <property type="project" value="UniProtKB-ARBA"/>
</dbReference>
<dbReference type="InterPro" id="IPR000866">
    <property type="entry name" value="AhpC/TSA"/>
</dbReference>
<proteinExistence type="inferred from homology"/>
<evidence type="ECO:0000259" key="11">
    <source>
        <dbReference type="PROSITE" id="PS51352"/>
    </source>
</evidence>
<dbReference type="Gene3D" id="3.40.30.10">
    <property type="entry name" value="Glutaredoxin"/>
    <property type="match status" value="1"/>
</dbReference>
<dbReference type="InterPro" id="IPR050217">
    <property type="entry name" value="Peroxiredoxin"/>
</dbReference>
<dbReference type="AlphaFoldDB" id="A0A6G1HNA2"/>
<dbReference type="SUPFAM" id="SSF52833">
    <property type="entry name" value="Thioredoxin-like"/>
    <property type="match status" value="1"/>
</dbReference>
<evidence type="ECO:0000256" key="9">
    <source>
        <dbReference type="PIRNR" id="PIRNR000239"/>
    </source>
</evidence>
<evidence type="ECO:0000256" key="5">
    <source>
        <dbReference type="ARBA" id="ARBA00023002"/>
    </source>
</evidence>
<comment type="function">
    <text evidence="9">Thiol-specific peroxidase that catalyzes the reduction of hydrogen peroxide and organic hydroperoxides to water and alcohols, respectively.</text>
</comment>
<dbReference type="GO" id="GO:0005829">
    <property type="term" value="C:cytosol"/>
    <property type="evidence" value="ECO:0007669"/>
    <property type="project" value="TreeGrafter"/>
</dbReference>
<name>A0A6G1HNA2_9PEZI</name>
<dbReference type="Proteomes" id="UP000799640">
    <property type="component" value="Unassembled WGS sequence"/>
</dbReference>
<dbReference type="InterPro" id="IPR036249">
    <property type="entry name" value="Thioredoxin-like_sf"/>
</dbReference>
<evidence type="ECO:0000256" key="6">
    <source>
        <dbReference type="ARBA" id="ARBA00023157"/>
    </source>
</evidence>
<sequence length="214" mass="23298">MSKVRVQKPAPAFQGTAVMPDGSFEELSITSFAAAKKWLVLGFVPMAWTFVCPTEIIAFSDAVSQFESRGASVVFASTDSQYSLLSWRNASRKEGGLGSVNIPLLSDKTHQLSKDYGVLIEEEGIALRGIFLIDPKGIVRQITINDLPVGRSVDEALRLIDAFQFTEKYGEVCPANWQAGQEGMKASTTGYATYIEKKPVDITMVYGSGLSKKA</sequence>
<dbReference type="GO" id="GO:0008379">
    <property type="term" value="F:thioredoxin peroxidase activity"/>
    <property type="evidence" value="ECO:0007669"/>
    <property type="project" value="TreeGrafter"/>
</dbReference>
<keyword evidence="7 9" id="KW-0676">Redox-active center</keyword>
<evidence type="ECO:0000313" key="12">
    <source>
        <dbReference type="EMBL" id="KAF2397543.1"/>
    </source>
</evidence>
<keyword evidence="3 9" id="KW-0575">Peroxidase</keyword>
<evidence type="ECO:0000256" key="1">
    <source>
        <dbReference type="ARBA" id="ARBA00009796"/>
    </source>
</evidence>
<evidence type="ECO:0000256" key="10">
    <source>
        <dbReference type="PIRSR" id="PIRSR000239-1"/>
    </source>
</evidence>
<dbReference type="FunFam" id="3.40.30.10:FF:000003">
    <property type="entry name" value="Peroxiredoxin 1"/>
    <property type="match status" value="1"/>
</dbReference>
<keyword evidence="4 9" id="KW-0049">Antioxidant</keyword>
<evidence type="ECO:0000256" key="7">
    <source>
        <dbReference type="ARBA" id="ARBA00023284"/>
    </source>
</evidence>
<dbReference type="EC" id="1.11.1.24" evidence="2"/>
<protein>
    <recommendedName>
        <fullName evidence="2">thioredoxin-dependent peroxiredoxin</fullName>
        <ecNumber evidence="2">1.11.1.24</ecNumber>
    </recommendedName>
</protein>
<dbReference type="GO" id="GO:0045454">
    <property type="term" value="P:cell redox homeostasis"/>
    <property type="evidence" value="ECO:0007669"/>
    <property type="project" value="TreeGrafter"/>
</dbReference>
<feature type="domain" description="Thioredoxin" evidence="11">
    <location>
        <begin position="4"/>
        <end position="165"/>
    </location>
</feature>
<dbReference type="PIRSF" id="PIRSF000239">
    <property type="entry name" value="AHPC"/>
    <property type="match status" value="1"/>
</dbReference>
<organism evidence="12 13">
    <name type="scientific">Trichodelitschia bisporula</name>
    <dbReference type="NCBI Taxonomy" id="703511"/>
    <lineage>
        <taxon>Eukaryota</taxon>
        <taxon>Fungi</taxon>
        <taxon>Dikarya</taxon>
        <taxon>Ascomycota</taxon>
        <taxon>Pezizomycotina</taxon>
        <taxon>Dothideomycetes</taxon>
        <taxon>Dothideomycetes incertae sedis</taxon>
        <taxon>Phaeotrichales</taxon>
        <taxon>Phaeotrichaceae</taxon>
        <taxon>Trichodelitschia</taxon>
    </lineage>
</organism>
<dbReference type="InterPro" id="IPR019479">
    <property type="entry name" value="Peroxiredoxin_C"/>
</dbReference>
<comment type="catalytic activity">
    <reaction evidence="8">
        <text>a hydroperoxide + [thioredoxin]-dithiol = an alcohol + [thioredoxin]-disulfide + H2O</text>
        <dbReference type="Rhea" id="RHEA:62620"/>
        <dbReference type="Rhea" id="RHEA-COMP:10698"/>
        <dbReference type="Rhea" id="RHEA-COMP:10700"/>
        <dbReference type="ChEBI" id="CHEBI:15377"/>
        <dbReference type="ChEBI" id="CHEBI:29950"/>
        <dbReference type="ChEBI" id="CHEBI:30879"/>
        <dbReference type="ChEBI" id="CHEBI:35924"/>
        <dbReference type="ChEBI" id="CHEBI:50058"/>
        <dbReference type="EC" id="1.11.1.24"/>
    </reaction>
</comment>
<dbReference type="Pfam" id="PF00578">
    <property type="entry name" value="AhpC-TSA"/>
    <property type="match status" value="1"/>
</dbReference>
<dbReference type="GO" id="GO:0042744">
    <property type="term" value="P:hydrogen peroxide catabolic process"/>
    <property type="evidence" value="ECO:0007669"/>
    <property type="project" value="TreeGrafter"/>
</dbReference>
<comment type="similarity">
    <text evidence="1">Belongs to the peroxiredoxin family. AhpC/Prx1 subfamily.</text>
</comment>
<dbReference type="Pfam" id="PF10417">
    <property type="entry name" value="1-cysPrx_C"/>
    <property type="match status" value="1"/>
</dbReference>
<keyword evidence="6" id="KW-1015">Disulfide bond</keyword>
<gene>
    <name evidence="12" type="ORF">EJ06DRAFT_533146</name>
</gene>
<dbReference type="OrthoDB" id="185659at2759"/>
<feature type="active site" description="Cysteine sulfenic acid (-SOH) intermediate; for peroxidase activity" evidence="10">
    <location>
        <position position="52"/>
    </location>
</feature>
<keyword evidence="5 9" id="KW-0560">Oxidoreductase</keyword>
<dbReference type="CDD" id="cd03015">
    <property type="entry name" value="PRX_Typ2cys"/>
    <property type="match status" value="1"/>
</dbReference>
<dbReference type="PANTHER" id="PTHR10681">
    <property type="entry name" value="THIOREDOXIN PEROXIDASE"/>
    <property type="match status" value="1"/>
</dbReference>
<dbReference type="InterPro" id="IPR013766">
    <property type="entry name" value="Thioredoxin_domain"/>
</dbReference>
<dbReference type="PANTHER" id="PTHR10681:SF171">
    <property type="entry name" value="PEROXIREDOXIN 4"/>
    <property type="match status" value="1"/>
</dbReference>
<evidence type="ECO:0000313" key="13">
    <source>
        <dbReference type="Proteomes" id="UP000799640"/>
    </source>
</evidence>
<evidence type="ECO:0000256" key="2">
    <source>
        <dbReference type="ARBA" id="ARBA00013017"/>
    </source>
</evidence>
<accession>A0A6G1HNA2</accession>
<keyword evidence="13" id="KW-1185">Reference proteome</keyword>
<reference evidence="12" key="1">
    <citation type="journal article" date="2020" name="Stud. Mycol.">
        <title>101 Dothideomycetes genomes: a test case for predicting lifestyles and emergence of pathogens.</title>
        <authorList>
            <person name="Haridas S."/>
            <person name="Albert R."/>
            <person name="Binder M."/>
            <person name="Bloem J."/>
            <person name="Labutti K."/>
            <person name="Salamov A."/>
            <person name="Andreopoulos B."/>
            <person name="Baker S."/>
            <person name="Barry K."/>
            <person name="Bills G."/>
            <person name="Bluhm B."/>
            <person name="Cannon C."/>
            <person name="Castanera R."/>
            <person name="Culley D."/>
            <person name="Daum C."/>
            <person name="Ezra D."/>
            <person name="Gonzalez J."/>
            <person name="Henrissat B."/>
            <person name="Kuo A."/>
            <person name="Liang C."/>
            <person name="Lipzen A."/>
            <person name="Lutzoni F."/>
            <person name="Magnuson J."/>
            <person name="Mondo S."/>
            <person name="Nolan M."/>
            <person name="Ohm R."/>
            <person name="Pangilinan J."/>
            <person name="Park H.-J."/>
            <person name="Ramirez L."/>
            <person name="Alfaro M."/>
            <person name="Sun H."/>
            <person name="Tritt A."/>
            <person name="Yoshinaga Y."/>
            <person name="Zwiers L.-H."/>
            <person name="Turgeon B."/>
            <person name="Goodwin S."/>
            <person name="Spatafora J."/>
            <person name="Crous P."/>
            <person name="Grigoriev I."/>
        </authorList>
    </citation>
    <scope>NUCLEOTIDE SEQUENCE</scope>
    <source>
        <strain evidence="12">CBS 262.69</strain>
    </source>
</reference>
<evidence type="ECO:0000256" key="3">
    <source>
        <dbReference type="ARBA" id="ARBA00022559"/>
    </source>
</evidence>
<evidence type="ECO:0000256" key="4">
    <source>
        <dbReference type="ARBA" id="ARBA00022862"/>
    </source>
</evidence>